<feature type="transmembrane region" description="Helical" evidence="1">
    <location>
        <begin position="12"/>
        <end position="35"/>
    </location>
</feature>
<feature type="transmembrane region" description="Helical" evidence="1">
    <location>
        <begin position="47"/>
        <end position="65"/>
    </location>
</feature>
<evidence type="ECO:0000313" key="2">
    <source>
        <dbReference type="EMBL" id="SDC60314.1"/>
    </source>
</evidence>
<organism evidence="2 3">
    <name type="scientific">Rhodococcus tukisamuensis</name>
    <dbReference type="NCBI Taxonomy" id="168276"/>
    <lineage>
        <taxon>Bacteria</taxon>
        <taxon>Bacillati</taxon>
        <taxon>Actinomycetota</taxon>
        <taxon>Actinomycetes</taxon>
        <taxon>Mycobacteriales</taxon>
        <taxon>Nocardiaceae</taxon>
        <taxon>Rhodococcus</taxon>
    </lineage>
</organism>
<keyword evidence="1" id="KW-1133">Transmembrane helix</keyword>
<keyword evidence="1" id="KW-0472">Membrane</keyword>
<feature type="transmembrane region" description="Helical" evidence="1">
    <location>
        <begin position="140"/>
        <end position="159"/>
    </location>
</feature>
<dbReference type="EMBL" id="FNAB01000001">
    <property type="protein sequence ID" value="SDC60314.1"/>
    <property type="molecule type" value="Genomic_DNA"/>
</dbReference>
<dbReference type="Pfam" id="PF06772">
    <property type="entry name" value="LtrA"/>
    <property type="match status" value="1"/>
</dbReference>
<accession>A0A1G6MYJ8</accession>
<feature type="transmembrane region" description="Helical" evidence="1">
    <location>
        <begin position="165"/>
        <end position="186"/>
    </location>
</feature>
<proteinExistence type="predicted"/>
<name>A0A1G6MYJ8_9NOCA</name>
<feature type="transmembrane region" description="Helical" evidence="1">
    <location>
        <begin position="224"/>
        <end position="244"/>
    </location>
</feature>
<keyword evidence="1" id="KW-0812">Transmembrane</keyword>
<feature type="transmembrane region" description="Helical" evidence="1">
    <location>
        <begin position="77"/>
        <end position="97"/>
    </location>
</feature>
<feature type="transmembrane region" description="Helical" evidence="1">
    <location>
        <begin position="272"/>
        <end position="290"/>
    </location>
</feature>
<feature type="transmembrane region" description="Helical" evidence="1">
    <location>
        <begin position="366"/>
        <end position="385"/>
    </location>
</feature>
<dbReference type="Proteomes" id="UP000199417">
    <property type="component" value="Unassembled WGS sequence"/>
</dbReference>
<keyword evidence="3" id="KW-1185">Reference proteome</keyword>
<sequence>MRLQATEERSSVSPLELFFDLVFVFALTGVTELMAGDGGSARNLVRGLLAMAVLWWCWIGYAWLGNVIRADEGFARVSLFFAMGAMFVVAITIPEAFEDIAGGLSGPVVFAVGYFFVRLMHLVTFWLVSADDPQLRRQLLRFVPSMATGTTLLLVASQLTGAAQTAMWVAALVGDYLGTLFGGEGWRLNSPSHFAERHGLIVIIALGESIVSIGVGVANLPVSWPIILGSMLGLAVSGLLWWAYFDTTTLAAERALAAATGERQIRLARGGYSFLHLPLVIGIVLLSVGLKKVLNYAGDGSSHSLTEPLHGTPLVALFAGPAVYLLGLAAFKAYVTATMGPVNALRVATAAVLLLLIPLAGQLPALAALGLLAAVLLALVTYETLGFADHREEIRHGAHPA</sequence>
<dbReference type="AlphaFoldDB" id="A0A1G6MYJ8"/>
<feature type="transmembrane region" description="Helical" evidence="1">
    <location>
        <begin position="198"/>
        <end position="218"/>
    </location>
</feature>
<dbReference type="InterPro" id="IPR010640">
    <property type="entry name" value="Low_temperature_requirement_A"/>
</dbReference>
<dbReference type="STRING" id="168276.SAMN05444580_101351"/>
<dbReference type="PANTHER" id="PTHR36840">
    <property type="entry name" value="BLL5714 PROTEIN"/>
    <property type="match status" value="1"/>
</dbReference>
<dbReference type="PANTHER" id="PTHR36840:SF1">
    <property type="entry name" value="BLL5714 PROTEIN"/>
    <property type="match status" value="1"/>
</dbReference>
<gene>
    <name evidence="2" type="ORF">SAMN05444580_101351</name>
</gene>
<evidence type="ECO:0000313" key="3">
    <source>
        <dbReference type="Proteomes" id="UP000199417"/>
    </source>
</evidence>
<evidence type="ECO:0000256" key="1">
    <source>
        <dbReference type="SAM" id="Phobius"/>
    </source>
</evidence>
<protein>
    <submittedName>
        <fullName evidence="2">Low temperature requirement protein LtrA</fullName>
    </submittedName>
</protein>
<feature type="transmembrane region" description="Helical" evidence="1">
    <location>
        <begin position="343"/>
        <end position="360"/>
    </location>
</feature>
<feature type="transmembrane region" description="Helical" evidence="1">
    <location>
        <begin position="109"/>
        <end position="128"/>
    </location>
</feature>
<reference evidence="2 3" key="1">
    <citation type="submission" date="2016-10" db="EMBL/GenBank/DDBJ databases">
        <authorList>
            <person name="de Groot N.N."/>
        </authorList>
    </citation>
    <scope>NUCLEOTIDE SEQUENCE [LARGE SCALE GENOMIC DNA]</scope>
    <source>
        <strain evidence="2 3">JCM 11308</strain>
    </source>
</reference>
<feature type="transmembrane region" description="Helical" evidence="1">
    <location>
        <begin position="310"/>
        <end position="331"/>
    </location>
</feature>